<dbReference type="EMBL" id="BK015939">
    <property type="protein sequence ID" value="DAF86163.1"/>
    <property type="molecule type" value="Genomic_DNA"/>
</dbReference>
<organism evidence="1">
    <name type="scientific">Microviridae sp. cttoc6</name>
    <dbReference type="NCBI Taxonomy" id="2825009"/>
    <lineage>
        <taxon>Viruses</taxon>
        <taxon>Monodnaviria</taxon>
        <taxon>Sangervirae</taxon>
        <taxon>Phixviricota</taxon>
        <taxon>Malgrandaviricetes</taxon>
        <taxon>Petitvirales</taxon>
        <taxon>Microviridae</taxon>
    </lineage>
</organism>
<proteinExistence type="predicted"/>
<accession>A0A8S5TVD9</accession>
<name>A0A8S5TVD9_9VIRU</name>
<protein>
    <submittedName>
        <fullName evidence="1">Uncharacterized protein</fullName>
    </submittedName>
</protein>
<sequence>MLRASGIEAEILEEIAAESPPGRPNKFLKFLNFTLMARNTKPDYKAVECNFDVQKDFERTKPNLGLTPQQVAEMAKRGIPVSPMNVNFIDVNGDASWNIEPQFRRDMDMATAWEMEKASQRKALQVLRQKKFGDKYINPQNN</sequence>
<reference evidence="1" key="1">
    <citation type="journal article" date="2021" name="Proc. Natl. Acad. Sci. U.S.A.">
        <title>A Catalog of Tens of Thousands of Viruses from Human Metagenomes Reveals Hidden Associations with Chronic Diseases.</title>
        <authorList>
            <person name="Tisza M.J."/>
            <person name="Buck C.B."/>
        </authorList>
    </citation>
    <scope>NUCLEOTIDE SEQUENCE</scope>
    <source>
        <strain evidence="1">Cttoc6</strain>
    </source>
</reference>
<evidence type="ECO:0000313" key="1">
    <source>
        <dbReference type="EMBL" id="DAF86163.1"/>
    </source>
</evidence>